<sequence>MNHLTSYTKSYTSEGYTLLPNQNIKKTLSPIHLSTILPNNTSITLTHILKPSLLSNEFMNKQNNHEISSINQLQSNLKQQQIEEEKEEEEEEEE</sequence>
<accession>A0A3P8BF61</accession>
<proteinExistence type="predicted"/>
<feature type="non-terminal residue" evidence="2">
    <location>
        <position position="94"/>
    </location>
</feature>
<organism evidence="2 3">
    <name type="scientific">Schistosoma mattheei</name>
    <dbReference type="NCBI Taxonomy" id="31246"/>
    <lineage>
        <taxon>Eukaryota</taxon>
        <taxon>Metazoa</taxon>
        <taxon>Spiralia</taxon>
        <taxon>Lophotrochozoa</taxon>
        <taxon>Platyhelminthes</taxon>
        <taxon>Trematoda</taxon>
        <taxon>Digenea</taxon>
        <taxon>Strigeidida</taxon>
        <taxon>Schistosomatoidea</taxon>
        <taxon>Schistosomatidae</taxon>
        <taxon>Schistosoma</taxon>
    </lineage>
</organism>
<keyword evidence="3" id="KW-1185">Reference proteome</keyword>
<gene>
    <name evidence="2" type="ORF">SMTD_LOCUS4545</name>
</gene>
<evidence type="ECO:0000313" key="2">
    <source>
        <dbReference type="EMBL" id="VDP08278.1"/>
    </source>
</evidence>
<protein>
    <submittedName>
        <fullName evidence="2">Uncharacterized protein</fullName>
    </submittedName>
</protein>
<evidence type="ECO:0000256" key="1">
    <source>
        <dbReference type="SAM" id="MobiDB-lite"/>
    </source>
</evidence>
<dbReference type="EMBL" id="UZAL01013597">
    <property type="protein sequence ID" value="VDP08278.1"/>
    <property type="molecule type" value="Genomic_DNA"/>
</dbReference>
<reference evidence="2 3" key="1">
    <citation type="submission" date="2018-11" db="EMBL/GenBank/DDBJ databases">
        <authorList>
            <consortium name="Pathogen Informatics"/>
        </authorList>
    </citation>
    <scope>NUCLEOTIDE SEQUENCE [LARGE SCALE GENOMIC DNA]</scope>
    <source>
        <strain>Denwood</strain>
        <strain evidence="3">Zambia</strain>
    </source>
</reference>
<dbReference type="AlphaFoldDB" id="A0A3P8BF61"/>
<feature type="compositionally biased region" description="Polar residues" evidence="1">
    <location>
        <begin position="65"/>
        <end position="80"/>
    </location>
</feature>
<name>A0A3P8BF61_9TREM</name>
<feature type="compositionally biased region" description="Acidic residues" evidence="1">
    <location>
        <begin position="82"/>
        <end position="94"/>
    </location>
</feature>
<feature type="region of interest" description="Disordered" evidence="1">
    <location>
        <begin position="65"/>
        <end position="94"/>
    </location>
</feature>
<dbReference type="Proteomes" id="UP000269396">
    <property type="component" value="Unassembled WGS sequence"/>
</dbReference>
<evidence type="ECO:0000313" key="3">
    <source>
        <dbReference type="Proteomes" id="UP000269396"/>
    </source>
</evidence>